<reference evidence="5" key="2">
    <citation type="submission" date="2025-08" db="UniProtKB">
        <authorList>
            <consortium name="Ensembl"/>
        </authorList>
    </citation>
    <scope>IDENTIFICATION</scope>
</reference>
<dbReference type="eggNOG" id="KOG1216">
    <property type="taxonomic scope" value="Eukaryota"/>
</dbReference>
<evidence type="ECO:0000256" key="3">
    <source>
        <dbReference type="SAM" id="SignalP"/>
    </source>
</evidence>
<keyword evidence="2" id="KW-1015">Disulfide bond</keyword>
<dbReference type="InterPro" id="IPR042235">
    <property type="entry name" value="ZP-C_dom"/>
</dbReference>
<sequence length="817" mass="88936">MLCFKLCLIGFSMLTAGSHQAFTSSAEMNISSCPITYYGQKYEKVYVGFEADRFAVCFKGLYQPGIQNDCILMSGGTADRGGLSVLSREIPTGSGVHKLLPNLKYAGKCVNVIPLTDSQQSQVEQVELGNFGAQSILAIKTYSGYTDVNVQVADAQVNGLTVSKQTFQTSETNSGVITDVSGCRFSGLAYETNTTVNDPRICCTVTCDVSGAATAVSHCGPMEHCQGDGSCAMNAVCSVTGSTVIGFTSRPQSVPDRCGYSLLRSSSLPGLHVLGIFKERRRKDLSFLDRVVLQLDREGAQISLEQGSKVKVNDDFLTVHATPQMVHSVALTKSHAGVTAKLEASNYTVSVVFDGQTAIIHLTGSSEAPVQGLCGDSSSAVNEQKSSEYSDTDLLLKSCEMQYDDDADSTSSCNTTAKRTAGQRCNLLQEGSFTACNSYVDPEPFVQACTQTLCKYPAVDDLTCHFLKGYAEVCKYKSNVTVQDWRSHTSCAVPQATCQDMFCGSHEFCAVDSSSGEARCHCRALFASKYKPTNSFGEPIVCADKGATVTLANCLLEDKGIDYSVLHLNDQSCRGQLDNLTHMVTFSFSSQNTCGTVVQANNSQIIYKNAIMTQNISMFGLITRHDKVHMDFSCYYSQPDVKTLSVRFRQSSVIQHISSGEWKYNLTMEAYTSRDRTKPIDSDADIDLNQRLWVELKTYGLEEDRVAVVTDSCWATDRPSPAGGLRYNLIINGCPNPKDPTVAVEGNGLGTSTVFSFNTFQFTGSSGNVFLHCKVELCVRQGDNCIQRCAQTARGRRSARPKYETVNLAFISVAWTY</sequence>
<dbReference type="PROSITE" id="PS51034">
    <property type="entry name" value="ZP_2"/>
    <property type="match status" value="1"/>
</dbReference>
<reference evidence="6" key="1">
    <citation type="submission" date="2013-10" db="EMBL/GenBank/DDBJ databases">
        <authorList>
            <person name="Schartl M."/>
            <person name="Warren W."/>
        </authorList>
    </citation>
    <scope>NUCLEOTIDE SEQUENCE [LARGE SCALE GENOMIC DNA]</scope>
    <source>
        <strain evidence="6">female</strain>
    </source>
</reference>
<dbReference type="Proteomes" id="UP000028760">
    <property type="component" value="Unassembled WGS sequence"/>
</dbReference>
<dbReference type="PANTHER" id="PTHR14002">
    <property type="entry name" value="ENDOGLIN/TGF-BETA RECEPTOR TYPE III"/>
    <property type="match status" value="1"/>
</dbReference>
<evidence type="ECO:0000256" key="2">
    <source>
        <dbReference type="ARBA" id="ARBA00023157"/>
    </source>
</evidence>
<keyword evidence="6" id="KW-1185">Reference proteome</keyword>
<dbReference type="Pfam" id="PF08742">
    <property type="entry name" value="C8"/>
    <property type="match status" value="1"/>
</dbReference>
<dbReference type="SMART" id="SM00832">
    <property type="entry name" value="C8"/>
    <property type="match status" value="1"/>
</dbReference>
<protein>
    <recommendedName>
        <fullName evidence="4">ZP domain-containing protein</fullName>
    </recommendedName>
</protein>
<dbReference type="Ensembl" id="ENSPFOT00000018604.2">
    <property type="protein sequence ID" value="ENSPFOP00000018582.2"/>
    <property type="gene ID" value="ENSPFOG00000018463.2"/>
</dbReference>
<dbReference type="Gene3D" id="2.60.40.3210">
    <property type="entry name" value="Zona pellucida, ZP-N domain"/>
    <property type="match status" value="1"/>
</dbReference>
<evidence type="ECO:0000256" key="1">
    <source>
        <dbReference type="ARBA" id="ARBA00022729"/>
    </source>
</evidence>
<name>A0A087YKM9_POEFO</name>
<dbReference type="Gene3D" id="2.60.40.4100">
    <property type="entry name" value="Zona pellucida, ZP-C domain"/>
    <property type="match status" value="1"/>
</dbReference>
<proteinExistence type="predicted"/>
<dbReference type="GeneTree" id="ENSGT00940000156038"/>
<dbReference type="InterPro" id="IPR055355">
    <property type="entry name" value="ZP-C"/>
</dbReference>
<evidence type="ECO:0000313" key="5">
    <source>
        <dbReference type="Ensembl" id="ENSPFOP00000018582.2"/>
    </source>
</evidence>
<feature type="chain" id="PRO_5001834639" description="ZP domain-containing protein" evidence="3">
    <location>
        <begin position="18"/>
        <end position="817"/>
    </location>
</feature>
<dbReference type="Pfam" id="PF00100">
    <property type="entry name" value="Zona_pellucida"/>
    <property type="match status" value="1"/>
</dbReference>
<evidence type="ECO:0000313" key="6">
    <source>
        <dbReference type="Proteomes" id="UP000028760"/>
    </source>
</evidence>
<dbReference type="OMA" id="TMEAYTS"/>
<dbReference type="EMBL" id="AYCK01012945">
    <property type="status" value="NOT_ANNOTATED_CDS"/>
    <property type="molecule type" value="Genomic_DNA"/>
</dbReference>
<dbReference type="InterPro" id="IPR014853">
    <property type="entry name" value="VWF/SSPO/ZAN-like_Cys-rich_dom"/>
</dbReference>
<reference evidence="5" key="3">
    <citation type="submission" date="2025-09" db="UniProtKB">
        <authorList>
            <consortium name="Ensembl"/>
        </authorList>
    </citation>
    <scope>IDENTIFICATION</scope>
</reference>
<dbReference type="InterPro" id="IPR001507">
    <property type="entry name" value="ZP_dom"/>
</dbReference>
<dbReference type="PANTHER" id="PTHR14002:SF50">
    <property type="entry name" value="ALPHA-TECTORIN-LIKE-RELATED"/>
    <property type="match status" value="1"/>
</dbReference>
<feature type="domain" description="ZP" evidence="4">
    <location>
        <begin position="541"/>
        <end position="796"/>
    </location>
</feature>
<dbReference type="InterPro" id="IPR055356">
    <property type="entry name" value="ZP-N"/>
</dbReference>
<dbReference type="AlphaFoldDB" id="A0A087YKM9"/>
<dbReference type="Pfam" id="PF23344">
    <property type="entry name" value="ZP-N"/>
    <property type="match status" value="1"/>
</dbReference>
<dbReference type="STRING" id="48698.ENSPFOP00000018582"/>
<evidence type="ECO:0000259" key="4">
    <source>
        <dbReference type="PROSITE" id="PS51034"/>
    </source>
</evidence>
<organism evidence="5 6">
    <name type="scientific">Poecilia formosa</name>
    <name type="common">Amazon molly</name>
    <name type="synonym">Limia formosa</name>
    <dbReference type="NCBI Taxonomy" id="48698"/>
    <lineage>
        <taxon>Eukaryota</taxon>
        <taxon>Metazoa</taxon>
        <taxon>Chordata</taxon>
        <taxon>Craniata</taxon>
        <taxon>Vertebrata</taxon>
        <taxon>Euteleostomi</taxon>
        <taxon>Actinopterygii</taxon>
        <taxon>Neopterygii</taxon>
        <taxon>Teleostei</taxon>
        <taxon>Neoteleostei</taxon>
        <taxon>Acanthomorphata</taxon>
        <taxon>Ovalentaria</taxon>
        <taxon>Atherinomorphae</taxon>
        <taxon>Cyprinodontiformes</taxon>
        <taxon>Poeciliidae</taxon>
        <taxon>Poeciliinae</taxon>
        <taxon>Poecilia</taxon>
    </lineage>
</organism>
<feature type="signal peptide" evidence="3">
    <location>
        <begin position="1"/>
        <end position="17"/>
    </location>
</feature>
<dbReference type="SMART" id="SM00241">
    <property type="entry name" value="ZP"/>
    <property type="match status" value="1"/>
</dbReference>
<keyword evidence="1 3" id="KW-0732">Signal</keyword>
<accession>A0A087YKM9</accession>